<keyword evidence="1" id="KW-0614">Plasmid</keyword>
<evidence type="ECO:0000313" key="1">
    <source>
        <dbReference type="EMBL" id="AUW47566.1"/>
    </source>
</evidence>
<sequence>MWPREAEPALFRQAVHSRLPPRPLPGGDGFEFVLRSGWSGMGRRGFGRRRRSTRNVAMSQPTGNPVAFAPVFSTAGEKLRPVVQAFMRAVFHVRHDLAFGRPVGAQFVGDHTLWRHALFLQKSRQQALRRLGVAARLDDLVEHISVLINRSPQPVFLTVDAHHDFLEVPDIAFRRRLAAYAARIIKAMLSAPSADGLVRNDDPAIERHFLDIAQAQIKAKVEPDSTGYDFDRIAVVLVGRCTHGHGCAATSISLPLNQCDSTAAPPPPSNCPGSLPGR</sequence>
<proteinExistence type="predicted"/>
<accession>A0A2K9ZH31</accession>
<name>A0A2K9ZH31_RHILE</name>
<dbReference type="AlphaFoldDB" id="A0A2K9ZH31"/>
<dbReference type="EMBL" id="CP025015">
    <property type="protein sequence ID" value="AUW47566.1"/>
    <property type="molecule type" value="Genomic_DNA"/>
</dbReference>
<gene>
    <name evidence="1" type="ORF">CUJ84_pRLN3000453</name>
</gene>
<evidence type="ECO:0000313" key="2">
    <source>
        <dbReference type="Proteomes" id="UP000238523"/>
    </source>
</evidence>
<protein>
    <submittedName>
        <fullName evidence="1">Uncharacterized protein</fullName>
    </submittedName>
</protein>
<reference evidence="1 2" key="1">
    <citation type="submission" date="2017-11" db="EMBL/GenBank/DDBJ databases">
        <title>Complete genome of Rhizobium leguminosarum Norway, an ineffective micro-symbiont.</title>
        <authorList>
            <person name="Hoffrichter A."/>
            <person name="Liang J."/>
            <person name="Brachmann A."/>
            <person name="Marin M."/>
        </authorList>
    </citation>
    <scope>NUCLEOTIDE SEQUENCE [LARGE SCALE GENOMIC DNA]</scope>
    <source>
        <strain evidence="1 2">Norway</strain>
        <plasmid evidence="2">Plasmid prln3</plasmid>
    </source>
</reference>
<geneLocation type="plasmid" evidence="2">
    <name>prln3</name>
</geneLocation>
<dbReference type="Proteomes" id="UP000238523">
    <property type="component" value="Plasmid pRLN3"/>
</dbReference>
<organism evidence="1 2">
    <name type="scientific">Rhizobium leguminosarum</name>
    <dbReference type="NCBI Taxonomy" id="384"/>
    <lineage>
        <taxon>Bacteria</taxon>
        <taxon>Pseudomonadati</taxon>
        <taxon>Pseudomonadota</taxon>
        <taxon>Alphaproteobacteria</taxon>
        <taxon>Hyphomicrobiales</taxon>
        <taxon>Rhizobiaceae</taxon>
        <taxon>Rhizobium/Agrobacterium group</taxon>
        <taxon>Rhizobium</taxon>
    </lineage>
</organism>